<reference evidence="1" key="2">
    <citation type="journal article" date="2015" name="Fish Shellfish Immunol.">
        <title>Early steps in the European eel (Anguilla anguilla)-Vibrio vulnificus interaction in the gills: Role of the RtxA13 toxin.</title>
        <authorList>
            <person name="Callol A."/>
            <person name="Pajuelo D."/>
            <person name="Ebbesson L."/>
            <person name="Teles M."/>
            <person name="MacKenzie S."/>
            <person name="Amaro C."/>
        </authorList>
    </citation>
    <scope>NUCLEOTIDE SEQUENCE</scope>
</reference>
<evidence type="ECO:0000313" key="1">
    <source>
        <dbReference type="EMBL" id="JAH05922.1"/>
    </source>
</evidence>
<accession>A0A0E9PNR1</accession>
<proteinExistence type="predicted"/>
<dbReference type="EMBL" id="GBXM01102655">
    <property type="protein sequence ID" value="JAH05922.1"/>
    <property type="molecule type" value="Transcribed_RNA"/>
</dbReference>
<dbReference type="AlphaFoldDB" id="A0A0E9PNR1"/>
<reference evidence="1" key="1">
    <citation type="submission" date="2014-11" db="EMBL/GenBank/DDBJ databases">
        <authorList>
            <person name="Amaro Gonzalez C."/>
        </authorList>
    </citation>
    <scope>NUCLEOTIDE SEQUENCE</scope>
</reference>
<sequence>MGFIQRSALAYRNSFHLRLVTKNPAGSPFI</sequence>
<organism evidence="1">
    <name type="scientific">Anguilla anguilla</name>
    <name type="common">European freshwater eel</name>
    <name type="synonym">Muraena anguilla</name>
    <dbReference type="NCBI Taxonomy" id="7936"/>
    <lineage>
        <taxon>Eukaryota</taxon>
        <taxon>Metazoa</taxon>
        <taxon>Chordata</taxon>
        <taxon>Craniata</taxon>
        <taxon>Vertebrata</taxon>
        <taxon>Euteleostomi</taxon>
        <taxon>Actinopterygii</taxon>
        <taxon>Neopterygii</taxon>
        <taxon>Teleostei</taxon>
        <taxon>Anguilliformes</taxon>
        <taxon>Anguillidae</taxon>
        <taxon>Anguilla</taxon>
    </lineage>
</organism>
<name>A0A0E9PNR1_ANGAN</name>
<protein>
    <submittedName>
        <fullName evidence="1">Uncharacterized protein</fullName>
    </submittedName>
</protein>